<dbReference type="OrthoDB" id="7820570at2"/>
<dbReference type="PROSITE" id="PS50928">
    <property type="entry name" value="ABC_TM1"/>
    <property type="match status" value="1"/>
</dbReference>
<dbReference type="RefSeq" id="WP_088562842.1">
    <property type="nucleotide sequence ID" value="NZ_FYEH01000018.1"/>
</dbReference>
<feature type="transmembrane region" description="Helical" evidence="7">
    <location>
        <begin position="274"/>
        <end position="292"/>
    </location>
</feature>
<evidence type="ECO:0000313" key="9">
    <source>
        <dbReference type="EMBL" id="SNB78213.1"/>
    </source>
</evidence>
<keyword evidence="5 7" id="KW-1133">Transmembrane helix</keyword>
<keyword evidence="4 7" id="KW-0812">Transmembrane</keyword>
<evidence type="ECO:0000256" key="3">
    <source>
        <dbReference type="ARBA" id="ARBA00022475"/>
    </source>
</evidence>
<dbReference type="Pfam" id="PF00528">
    <property type="entry name" value="BPD_transp_1"/>
    <property type="match status" value="1"/>
</dbReference>
<sequence length="303" mass="33380">MASQPPVLPATSSQSLSLFERQLKAQRRDKRLSTLVSLGLFLIVLAWSIEVSGFAPSVLLAGLPRFGEYIHLTLPTLSLENLLANTDTKGSIPYWFFNFRHYVVLLFQTINMAILATLVSFVLGAALSFPASRNLAPNRLTYLLARRGLEIARSVPDLVWALLFVWAFGIGPLAGIVAIIVHSTGALGKLFSEINENIPMSPLEGIRATGASWFQEMRYAVLPQVMPLFLSNVLWRFESNIRQSSVIGFVGGGGIGEELYLVIVRNYYEEVSALVLLIVLTVTCIDLLSAHVRHGLIGKERLA</sequence>
<keyword evidence="3" id="KW-1003">Cell membrane</keyword>
<dbReference type="PANTHER" id="PTHR30043">
    <property type="entry name" value="PHOSPHONATES TRANSPORT SYSTEM PERMEASE PROTEIN"/>
    <property type="match status" value="1"/>
</dbReference>
<evidence type="ECO:0000256" key="2">
    <source>
        <dbReference type="ARBA" id="ARBA00022448"/>
    </source>
</evidence>
<gene>
    <name evidence="9" type="ORF">SAMN07250955_11817</name>
</gene>
<dbReference type="GO" id="GO:0015416">
    <property type="term" value="F:ABC-type phosphonate transporter activity"/>
    <property type="evidence" value="ECO:0007669"/>
    <property type="project" value="InterPro"/>
</dbReference>
<comment type="similarity">
    <text evidence="7">Belongs to the binding-protein-dependent transport system permease family.</text>
</comment>
<keyword evidence="10" id="KW-1185">Reference proteome</keyword>
<dbReference type="Gene3D" id="1.10.3720.10">
    <property type="entry name" value="MetI-like"/>
    <property type="match status" value="1"/>
</dbReference>
<accession>A0A212RZK5</accession>
<feature type="transmembrane region" description="Helical" evidence="7">
    <location>
        <begin position="102"/>
        <end position="129"/>
    </location>
</feature>
<evidence type="ECO:0000259" key="8">
    <source>
        <dbReference type="PROSITE" id="PS50928"/>
    </source>
</evidence>
<dbReference type="SUPFAM" id="SSF161098">
    <property type="entry name" value="MetI-like"/>
    <property type="match status" value="1"/>
</dbReference>
<dbReference type="NCBIfam" id="TIGR01097">
    <property type="entry name" value="PhnE"/>
    <property type="match status" value="1"/>
</dbReference>
<keyword evidence="2 7" id="KW-0813">Transport</keyword>
<dbReference type="EMBL" id="FYEH01000018">
    <property type="protein sequence ID" value="SNB78213.1"/>
    <property type="molecule type" value="Genomic_DNA"/>
</dbReference>
<dbReference type="InterPro" id="IPR035906">
    <property type="entry name" value="MetI-like_sf"/>
</dbReference>
<dbReference type="PANTHER" id="PTHR30043:SF1">
    <property type="entry name" value="ABC TRANSPORT SYSTEM PERMEASE PROTEIN P69"/>
    <property type="match status" value="1"/>
</dbReference>
<dbReference type="InterPro" id="IPR005769">
    <property type="entry name" value="PhnE/PtxC"/>
</dbReference>
<protein>
    <submittedName>
        <fullName evidence="9">Phosphonate transport system permease protein</fullName>
    </submittedName>
</protein>
<feature type="transmembrane region" description="Helical" evidence="7">
    <location>
        <begin position="247"/>
        <end position="268"/>
    </location>
</feature>
<reference evidence="9 10" key="1">
    <citation type="submission" date="2017-06" db="EMBL/GenBank/DDBJ databases">
        <authorList>
            <person name="Kim H.J."/>
            <person name="Triplett B.A."/>
        </authorList>
    </citation>
    <scope>NUCLEOTIDE SEQUENCE [LARGE SCALE GENOMIC DNA]</scope>
    <source>
        <strain evidence="9 10">B29T1</strain>
    </source>
</reference>
<keyword evidence="6 7" id="KW-0472">Membrane</keyword>
<dbReference type="Proteomes" id="UP000197065">
    <property type="component" value="Unassembled WGS sequence"/>
</dbReference>
<evidence type="ECO:0000313" key="10">
    <source>
        <dbReference type="Proteomes" id="UP000197065"/>
    </source>
</evidence>
<dbReference type="InterPro" id="IPR000515">
    <property type="entry name" value="MetI-like"/>
</dbReference>
<evidence type="ECO:0000256" key="4">
    <source>
        <dbReference type="ARBA" id="ARBA00022692"/>
    </source>
</evidence>
<name>A0A212RZK5_9PROT</name>
<dbReference type="AlphaFoldDB" id="A0A212RZK5"/>
<feature type="transmembrane region" description="Helical" evidence="7">
    <location>
        <begin position="158"/>
        <end position="181"/>
    </location>
</feature>
<dbReference type="GO" id="GO:0005886">
    <property type="term" value="C:plasma membrane"/>
    <property type="evidence" value="ECO:0007669"/>
    <property type="project" value="UniProtKB-SubCell"/>
</dbReference>
<evidence type="ECO:0000256" key="6">
    <source>
        <dbReference type="ARBA" id="ARBA00023136"/>
    </source>
</evidence>
<dbReference type="CDD" id="cd06261">
    <property type="entry name" value="TM_PBP2"/>
    <property type="match status" value="1"/>
</dbReference>
<organism evidence="9 10">
    <name type="scientific">Arboricoccus pini</name>
    <dbReference type="NCBI Taxonomy" id="1963835"/>
    <lineage>
        <taxon>Bacteria</taxon>
        <taxon>Pseudomonadati</taxon>
        <taxon>Pseudomonadota</taxon>
        <taxon>Alphaproteobacteria</taxon>
        <taxon>Geminicoccales</taxon>
        <taxon>Geminicoccaceae</taxon>
        <taxon>Arboricoccus</taxon>
    </lineage>
</organism>
<evidence type="ECO:0000256" key="1">
    <source>
        <dbReference type="ARBA" id="ARBA00004651"/>
    </source>
</evidence>
<feature type="transmembrane region" description="Helical" evidence="7">
    <location>
        <begin position="32"/>
        <end position="49"/>
    </location>
</feature>
<comment type="subcellular location">
    <subcellularLocation>
        <location evidence="1 7">Cell membrane</location>
        <topology evidence="1 7">Multi-pass membrane protein</topology>
    </subcellularLocation>
</comment>
<feature type="domain" description="ABC transmembrane type-1" evidence="8">
    <location>
        <begin position="106"/>
        <end position="289"/>
    </location>
</feature>
<proteinExistence type="inferred from homology"/>
<evidence type="ECO:0000256" key="5">
    <source>
        <dbReference type="ARBA" id="ARBA00022989"/>
    </source>
</evidence>
<evidence type="ECO:0000256" key="7">
    <source>
        <dbReference type="RuleBase" id="RU363032"/>
    </source>
</evidence>